<protein>
    <recommendedName>
        <fullName evidence="3">F-box domain-containing protein</fullName>
    </recommendedName>
</protein>
<organism evidence="1 2">
    <name type="scientific">Neolentinus lepideus HHB14362 ss-1</name>
    <dbReference type="NCBI Taxonomy" id="1314782"/>
    <lineage>
        <taxon>Eukaryota</taxon>
        <taxon>Fungi</taxon>
        <taxon>Dikarya</taxon>
        <taxon>Basidiomycota</taxon>
        <taxon>Agaricomycotina</taxon>
        <taxon>Agaricomycetes</taxon>
        <taxon>Gloeophyllales</taxon>
        <taxon>Gloeophyllaceae</taxon>
        <taxon>Neolentinus</taxon>
    </lineage>
</organism>
<dbReference type="SUPFAM" id="SSF52047">
    <property type="entry name" value="RNI-like"/>
    <property type="match status" value="1"/>
</dbReference>
<dbReference type="InParanoid" id="A0A165QP67"/>
<accession>A0A165QP67</accession>
<evidence type="ECO:0008006" key="3">
    <source>
        <dbReference type="Google" id="ProtNLM"/>
    </source>
</evidence>
<sequence length="365" mass="40859">MTSYHSRHWDRHRASGILINHITKAVQLDINGITIADVLKVDGCALREPAPSLETLCLWVILDLIASVLSIWRGTPDGSMLDNVLQFASLLEELFLERVDLHPDSYPVLGIGCVPLLRCLTLKDCSVEVIPKFLFQNLRCLELSSWQSDRDCHTLINVLQHAPLLEKLLLTDVNFRPHNGRICKTVPDNRLQVRHPIFLKLAAEIPSVLPHVAPCLTPPAAIRDILTAHESSSPLAASFCMGESDIRVSAWRTVAEDGYPPTLQATANVIQIRFSETRVLIFPEKRLTDSDPLISRWFRDLALVELQAVGLKRMSATLPDTADVFLPMTQVLALELEGSMVKDLSPCWRRSTVHASRVILHCFPN</sequence>
<dbReference type="PROSITE" id="PS50007">
    <property type="entry name" value="PIPLC_X_DOMAIN"/>
    <property type="match status" value="1"/>
</dbReference>
<evidence type="ECO:0000313" key="2">
    <source>
        <dbReference type="Proteomes" id="UP000076761"/>
    </source>
</evidence>
<evidence type="ECO:0000313" key="1">
    <source>
        <dbReference type="EMBL" id="KZT22691.1"/>
    </source>
</evidence>
<gene>
    <name evidence="1" type="ORF">NEOLEDRAFT_1149911</name>
</gene>
<dbReference type="Proteomes" id="UP000076761">
    <property type="component" value="Unassembled WGS sequence"/>
</dbReference>
<proteinExistence type="predicted"/>
<name>A0A165QP67_9AGAM</name>
<dbReference type="AlphaFoldDB" id="A0A165QP67"/>
<dbReference type="EMBL" id="KV425593">
    <property type="protein sequence ID" value="KZT22691.1"/>
    <property type="molecule type" value="Genomic_DNA"/>
</dbReference>
<reference evidence="1 2" key="1">
    <citation type="journal article" date="2016" name="Mol. Biol. Evol.">
        <title>Comparative Genomics of Early-Diverging Mushroom-Forming Fungi Provides Insights into the Origins of Lignocellulose Decay Capabilities.</title>
        <authorList>
            <person name="Nagy L.G."/>
            <person name="Riley R."/>
            <person name="Tritt A."/>
            <person name="Adam C."/>
            <person name="Daum C."/>
            <person name="Floudas D."/>
            <person name="Sun H."/>
            <person name="Yadav J.S."/>
            <person name="Pangilinan J."/>
            <person name="Larsson K.H."/>
            <person name="Matsuura K."/>
            <person name="Barry K."/>
            <person name="Labutti K."/>
            <person name="Kuo R."/>
            <person name="Ohm R.A."/>
            <person name="Bhattacharya S.S."/>
            <person name="Shirouzu T."/>
            <person name="Yoshinaga Y."/>
            <person name="Martin F.M."/>
            <person name="Grigoriev I.V."/>
            <person name="Hibbett D.S."/>
        </authorList>
    </citation>
    <scope>NUCLEOTIDE SEQUENCE [LARGE SCALE GENOMIC DNA]</scope>
    <source>
        <strain evidence="1 2">HHB14362 ss-1</strain>
    </source>
</reference>
<keyword evidence="2" id="KW-1185">Reference proteome</keyword>